<keyword evidence="3" id="KW-1185">Reference proteome</keyword>
<dbReference type="InterPro" id="IPR000160">
    <property type="entry name" value="GGDEF_dom"/>
</dbReference>
<feature type="domain" description="GGDEF" evidence="1">
    <location>
        <begin position="66"/>
        <end position="206"/>
    </location>
</feature>
<protein>
    <recommendedName>
        <fullName evidence="1">GGDEF domain-containing protein</fullName>
    </recommendedName>
</protein>
<name>A0ABP5DTE7_9PSEU</name>
<dbReference type="Proteomes" id="UP001501116">
    <property type="component" value="Unassembled WGS sequence"/>
</dbReference>
<dbReference type="RefSeq" id="WP_344429837.1">
    <property type="nucleotide sequence ID" value="NZ_BAAANN010000043.1"/>
</dbReference>
<sequence length="237" mass="25001">MQTVEQTCGGPVSRPASPAAHGPHCCACGQALTHPVTVDRLTGLLDRWGWTDTAEPLFADARARGEDLALLMLDLDRFKQINDVLGHLAGDDALRAVGTALASHTRGEDVVGRYGGDEFLLLLPGAGLPVAHRIAARAMAALTAATVRVDTISGTTTTLTGLTASAGLAVFDAGHDTSLSRFILRADAALRDAKQRGRGRLRVIGSRPPRPPADEGKRRLRLVPGVDTVSAFRFTEA</sequence>
<dbReference type="PANTHER" id="PTHR45138:SF9">
    <property type="entry name" value="DIGUANYLATE CYCLASE DGCM-RELATED"/>
    <property type="match status" value="1"/>
</dbReference>
<dbReference type="Pfam" id="PF00990">
    <property type="entry name" value="GGDEF"/>
    <property type="match status" value="1"/>
</dbReference>
<accession>A0ABP5DTE7</accession>
<evidence type="ECO:0000259" key="1">
    <source>
        <dbReference type="PROSITE" id="PS50887"/>
    </source>
</evidence>
<gene>
    <name evidence="2" type="ORF">GCM10009754_74680</name>
</gene>
<reference evidence="3" key="1">
    <citation type="journal article" date="2019" name="Int. J. Syst. Evol. Microbiol.">
        <title>The Global Catalogue of Microorganisms (GCM) 10K type strain sequencing project: providing services to taxonomists for standard genome sequencing and annotation.</title>
        <authorList>
            <consortium name="The Broad Institute Genomics Platform"/>
            <consortium name="The Broad Institute Genome Sequencing Center for Infectious Disease"/>
            <person name="Wu L."/>
            <person name="Ma J."/>
        </authorList>
    </citation>
    <scope>NUCLEOTIDE SEQUENCE [LARGE SCALE GENOMIC DNA]</scope>
    <source>
        <strain evidence="3">JCM 14545</strain>
    </source>
</reference>
<evidence type="ECO:0000313" key="2">
    <source>
        <dbReference type="EMBL" id="GAA1985990.1"/>
    </source>
</evidence>
<dbReference type="Gene3D" id="3.30.70.270">
    <property type="match status" value="1"/>
</dbReference>
<dbReference type="SUPFAM" id="SSF55073">
    <property type="entry name" value="Nucleotide cyclase"/>
    <property type="match status" value="1"/>
</dbReference>
<dbReference type="SMART" id="SM00267">
    <property type="entry name" value="GGDEF"/>
    <property type="match status" value="1"/>
</dbReference>
<dbReference type="InterPro" id="IPR043128">
    <property type="entry name" value="Rev_trsase/Diguanyl_cyclase"/>
</dbReference>
<dbReference type="InterPro" id="IPR029787">
    <property type="entry name" value="Nucleotide_cyclase"/>
</dbReference>
<dbReference type="EMBL" id="BAAANN010000043">
    <property type="protein sequence ID" value="GAA1985990.1"/>
    <property type="molecule type" value="Genomic_DNA"/>
</dbReference>
<dbReference type="InterPro" id="IPR050469">
    <property type="entry name" value="Diguanylate_Cyclase"/>
</dbReference>
<proteinExistence type="predicted"/>
<dbReference type="PROSITE" id="PS50887">
    <property type="entry name" value="GGDEF"/>
    <property type="match status" value="1"/>
</dbReference>
<dbReference type="NCBIfam" id="TIGR00254">
    <property type="entry name" value="GGDEF"/>
    <property type="match status" value="1"/>
</dbReference>
<organism evidence="2 3">
    <name type="scientific">Amycolatopsis minnesotensis</name>
    <dbReference type="NCBI Taxonomy" id="337894"/>
    <lineage>
        <taxon>Bacteria</taxon>
        <taxon>Bacillati</taxon>
        <taxon>Actinomycetota</taxon>
        <taxon>Actinomycetes</taxon>
        <taxon>Pseudonocardiales</taxon>
        <taxon>Pseudonocardiaceae</taxon>
        <taxon>Amycolatopsis</taxon>
    </lineage>
</organism>
<dbReference type="PANTHER" id="PTHR45138">
    <property type="entry name" value="REGULATORY COMPONENTS OF SENSORY TRANSDUCTION SYSTEM"/>
    <property type="match status" value="1"/>
</dbReference>
<dbReference type="CDD" id="cd01949">
    <property type="entry name" value="GGDEF"/>
    <property type="match status" value="1"/>
</dbReference>
<evidence type="ECO:0000313" key="3">
    <source>
        <dbReference type="Proteomes" id="UP001501116"/>
    </source>
</evidence>
<comment type="caution">
    <text evidence="2">The sequence shown here is derived from an EMBL/GenBank/DDBJ whole genome shotgun (WGS) entry which is preliminary data.</text>
</comment>